<organism evidence="1">
    <name type="scientific">Octopus bimaculoides</name>
    <name type="common">California two-spotted octopus</name>
    <dbReference type="NCBI Taxonomy" id="37653"/>
    <lineage>
        <taxon>Eukaryota</taxon>
        <taxon>Metazoa</taxon>
        <taxon>Spiralia</taxon>
        <taxon>Lophotrochozoa</taxon>
        <taxon>Mollusca</taxon>
        <taxon>Cephalopoda</taxon>
        <taxon>Coleoidea</taxon>
        <taxon>Octopodiformes</taxon>
        <taxon>Octopoda</taxon>
        <taxon>Incirrata</taxon>
        <taxon>Octopodidae</taxon>
        <taxon>Octopus</taxon>
    </lineage>
</organism>
<proteinExistence type="predicted"/>
<gene>
    <name evidence="1" type="ORF">OCBIM_22004486mg</name>
</gene>
<reference evidence="1" key="1">
    <citation type="submission" date="2015-07" db="EMBL/GenBank/DDBJ databases">
        <title>MeaNS - Measles Nucleotide Surveillance Program.</title>
        <authorList>
            <person name="Tran T."/>
            <person name="Druce J."/>
        </authorList>
    </citation>
    <scope>NUCLEOTIDE SEQUENCE</scope>
    <source>
        <strain evidence="1">UCB-OBI-ISO-001</strain>
        <tissue evidence="1">Gonad</tissue>
    </source>
</reference>
<dbReference type="OrthoDB" id="6407068at2759"/>
<dbReference type="Pfam" id="PF15008">
    <property type="entry name" value="DUF4518"/>
    <property type="match status" value="2"/>
</dbReference>
<dbReference type="EMBL" id="KQ417173">
    <property type="protein sequence ID" value="KOF93415.1"/>
    <property type="molecule type" value="Genomic_DNA"/>
</dbReference>
<dbReference type="PANTHER" id="PTHR21084:SF1">
    <property type="entry name" value="DENSE INCISORS"/>
    <property type="match status" value="1"/>
</dbReference>
<sequence length="276" mass="31472">MNFTEKQKTGCRELLNQFDYEVILSLSNTVTRKSISVVSRKEAIEAILSFSMSANELLGRQKITRDFLMQYLFSQRLSVSGNSSKQELISRILEYWSGEKISYPAIQSPTREHTHWLRWWLMSPALDKHTRLQTLQTKLSPFTTTSSVITSSMFKFFMQNMCSLRSVDPLLNLFPPSVVMTAKNEEKIEGADLVACRLKRLVSEENLYFNANVTGGVMSQAESTGIVCVLVHGTVHKGDQCLGVFEQKFALLRDPSSENNWKITRVSLKICAKLYY</sequence>
<dbReference type="STRING" id="37653.A0A0L8HX90"/>
<dbReference type="AlphaFoldDB" id="A0A0L8HX90"/>
<dbReference type="PANTHER" id="PTHR21084">
    <property type="entry name" value="DENSE INCISORS"/>
    <property type="match status" value="1"/>
</dbReference>
<dbReference type="InterPro" id="IPR026698">
    <property type="entry name" value="UPF_C3orf38"/>
</dbReference>
<name>A0A0L8HX90_OCTBM</name>
<accession>A0A0L8HX90</accession>
<protein>
    <recommendedName>
        <fullName evidence="2">NTF2 domain-containing protein</fullName>
    </recommendedName>
</protein>
<evidence type="ECO:0000313" key="1">
    <source>
        <dbReference type="EMBL" id="KOF93415.1"/>
    </source>
</evidence>
<evidence type="ECO:0008006" key="2">
    <source>
        <dbReference type="Google" id="ProtNLM"/>
    </source>
</evidence>